<dbReference type="AlphaFoldDB" id="A0A915HQU9"/>
<keyword evidence="1" id="KW-0812">Transmembrane</keyword>
<feature type="transmembrane region" description="Helical" evidence="1">
    <location>
        <begin position="115"/>
        <end position="135"/>
    </location>
</feature>
<sequence>MLEHQKPRATLLFENVIWGQQPGTIGDGRSHSSSLLPNNIGSSPGKLMTRPPHGWTSQKTPIFGDCRMVAIGKGDASMMLTLLLMACSISPKGFATTVHKLVTAAAGCCWAIADSIWALAIVGGNAAMVGAGWAIRLACLMARWMASTAGDDGLPSNRSLSMGIAPIVPLEMNS</sequence>
<organism evidence="2 3">
    <name type="scientific">Romanomermis culicivorax</name>
    <name type="common">Nematode worm</name>
    <dbReference type="NCBI Taxonomy" id="13658"/>
    <lineage>
        <taxon>Eukaryota</taxon>
        <taxon>Metazoa</taxon>
        <taxon>Ecdysozoa</taxon>
        <taxon>Nematoda</taxon>
        <taxon>Enoplea</taxon>
        <taxon>Dorylaimia</taxon>
        <taxon>Mermithida</taxon>
        <taxon>Mermithoidea</taxon>
        <taxon>Mermithidae</taxon>
        <taxon>Romanomermis</taxon>
    </lineage>
</organism>
<evidence type="ECO:0000313" key="2">
    <source>
        <dbReference type="Proteomes" id="UP000887565"/>
    </source>
</evidence>
<evidence type="ECO:0000313" key="3">
    <source>
        <dbReference type="WBParaSite" id="nRc.2.0.1.t04313-RA"/>
    </source>
</evidence>
<evidence type="ECO:0000256" key="1">
    <source>
        <dbReference type="SAM" id="Phobius"/>
    </source>
</evidence>
<keyword evidence="1" id="KW-0472">Membrane</keyword>
<dbReference type="Proteomes" id="UP000887565">
    <property type="component" value="Unplaced"/>
</dbReference>
<dbReference type="WBParaSite" id="nRc.2.0.1.t04313-RA">
    <property type="protein sequence ID" value="nRc.2.0.1.t04313-RA"/>
    <property type="gene ID" value="nRc.2.0.1.g04313"/>
</dbReference>
<protein>
    <submittedName>
        <fullName evidence="3">Uncharacterized protein</fullName>
    </submittedName>
</protein>
<accession>A0A915HQU9</accession>
<keyword evidence="2" id="KW-1185">Reference proteome</keyword>
<reference evidence="3" key="1">
    <citation type="submission" date="2022-11" db="UniProtKB">
        <authorList>
            <consortium name="WormBaseParasite"/>
        </authorList>
    </citation>
    <scope>IDENTIFICATION</scope>
</reference>
<proteinExistence type="predicted"/>
<feature type="transmembrane region" description="Helical" evidence="1">
    <location>
        <begin position="76"/>
        <end position="95"/>
    </location>
</feature>
<name>A0A915HQU9_ROMCU</name>
<keyword evidence="1" id="KW-1133">Transmembrane helix</keyword>